<feature type="compositionally biased region" description="Low complexity" evidence="1">
    <location>
        <begin position="8"/>
        <end position="23"/>
    </location>
</feature>
<keyword evidence="3" id="KW-1185">Reference proteome</keyword>
<evidence type="ECO:0000313" key="3">
    <source>
        <dbReference type="Proteomes" id="UP000320762"/>
    </source>
</evidence>
<name>A0A550CE21_9AGAR</name>
<comment type="caution">
    <text evidence="2">The sequence shown here is derived from an EMBL/GenBank/DDBJ whole genome shotgun (WGS) entry which is preliminary data.</text>
</comment>
<feature type="region of interest" description="Disordered" evidence="1">
    <location>
        <begin position="8"/>
        <end position="40"/>
    </location>
</feature>
<sequence>MHPRRRILLLSRTSSLPPSTPSTAQITISSRSMPGSRMAASPMTASTWTCLTRMALPTTSARSIYLSNLSGAIVLSGELVDT</sequence>
<dbReference type="EMBL" id="VDMD01000011">
    <property type="protein sequence ID" value="TRM63051.1"/>
    <property type="molecule type" value="Genomic_DNA"/>
</dbReference>
<dbReference type="AlphaFoldDB" id="A0A550CE21"/>
<proteinExistence type="predicted"/>
<protein>
    <submittedName>
        <fullName evidence="2">Uncharacterized protein</fullName>
    </submittedName>
</protein>
<organism evidence="2 3">
    <name type="scientific">Schizophyllum amplum</name>
    <dbReference type="NCBI Taxonomy" id="97359"/>
    <lineage>
        <taxon>Eukaryota</taxon>
        <taxon>Fungi</taxon>
        <taxon>Dikarya</taxon>
        <taxon>Basidiomycota</taxon>
        <taxon>Agaricomycotina</taxon>
        <taxon>Agaricomycetes</taxon>
        <taxon>Agaricomycetidae</taxon>
        <taxon>Agaricales</taxon>
        <taxon>Schizophyllaceae</taxon>
        <taxon>Schizophyllum</taxon>
    </lineage>
</organism>
<accession>A0A550CE21</accession>
<feature type="compositionally biased region" description="Polar residues" evidence="1">
    <location>
        <begin position="24"/>
        <end position="33"/>
    </location>
</feature>
<evidence type="ECO:0000256" key="1">
    <source>
        <dbReference type="SAM" id="MobiDB-lite"/>
    </source>
</evidence>
<gene>
    <name evidence="2" type="ORF">BD626DRAFT_432494</name>
</gene>
<dbReference type="Proteomes" id="UP000320762">
    <property type="component" value="Unassembled WGS sequence"/>
</dbReference>
<reference evidence="2 3" key="1">
    <citation type="journal article" date="2019" name="New Phytol.">
        <title>Comparative genomics reveals unique wood-decay strategies and fruiting body development in the Schizophyllaceae.</title>
        <authorList>
            <person name="Almasi E."/>
            <person name="Sahu N."/>
            <person name="Krizsan K."/>
            <person name="Balint B."/>
            <person name="Kovacs G.M."/>
            <person name="Kiss B."/>
            <person name="Cseklye J."/>
            <person name="Drula E."/>
            <person name="Henrissat B."/>
            <person name="Nagy I."/>
            <person name="Chovatia M."/>
            <person name="Adam C."/>
            <person name="LaButti K."/>
            <person name="Lipzen A."/>
            <person name="Riley R."/>
            <person name="Grigoriev I.V."/>
            <person name="Nagy L.G."/>
        </authorList>
    </citation>
    <scope>NUCLEOTIDE SEQUENCE [LARGE SCALE GENOMIC DNA]</scope>
    <source>
        <strain evidence="2 3">NL-1724</strain>
    </source>
</reference>
<evidence type="ECO:0000313" key="2">
    <source>
        <dbReference type="EMBL" id="TRM63051.1"/>
    </source>
</evidence>